<dbReference type="OrthoDB" id="672380at2"/>
<comment type="caution">
    <text evidence="2">The sequence shown here is derived from an EMBL/GenBank/DDBJ whole genome shotgun (WGS) entry which is preliminary data.</text>
</comment>
<evidence type="ECO:0000313" key="2">
    <source>
        <dbReference type="EMBL" id="RPD42019.1"/>
    </source>
</evidence>
<feature type="signal peptide" evidence="1">
    <location>
        <begin position="1"/>
        <end position="19"/>
    </location>
</feature>
<dbReference type="EMBL" id="RMBX01000003">
    <property type="protein sequence ID" value="RPD42019.1"/>
    <property type="molecule type" value="Genomic_DNA"/>
</dbReference>
<feature type="chain" id="PRO_5018221711" evidence="1">
    <location>
        <begin position="20"/>
        <end position="137"/>
    </location>
</feature>
<evidence type="ECO:0000313" key="3">
    <source>
        <dbReference type="Proteomes" id="UP000279089"/>
    </source>
</evidence>
<sequence length="137" mass="15043">MKHLLLKRKRLAGLFTIFATVTLLTSSCKDNPADPRAGWPKEVNIEFRVKTPTAAMIKADIIYNNATGGRTTLEDATLPFSVKFKRTVNLRDDIAISGYADVGGTMELEIRVDDKVVSSQTFQGTTLVTGATAYVFQ</sequence>
<dbReference type="InterPro" id="IPR038468">
    <property type="entry name" value="MmpS_C"/>
</dbReference>
<dbReference type="RefSeq" id="WP_120514994.1">
    <property type="nucleotide sequence ID" value="NZ_QXZY01000002.1"/>
</dbReference>
<accession>A0A3N4MQW1</accession>
<dbReference type="Proteomes" id="UP000279089">
    <property type="component" value="Unassembled WGS sequence"/>
</dbReference>
<organism evidence="2 3">
    <name type="scientific">Chitinophaga barathri</name>
    <dbReference type="NCBI Taxonomy" id="1647451"/>
    <lineage>
        <taxon>Bacteria</taxon>
        <taxon>Pseudomonadati</taxon>
        <taxon>Bacteroidota</taxon>
        <taxon>Chitinophagia</taxon>
        <taxon>Chitinophagales</taxon>
        <taxon>Chitinophagaceae</taxon>
        <taxon>Chitinophaga</taxon>
    </lineage>
</organism>
<keyword evidence="3" id="KW-1185">Reference proteome</keyword>
<dbReference type="Gene3D" id="2.60.40.2880">
    <property type="entry name" value="MmpS1-5, C-terminal soluble domain"/>
    <property type="match status" value="1"/>
</dbReference>
<reference evidence="3" key="1">
    <citation type="submission" date="2018-11" db="EMBL/GenBank/DDBJ databases">
        <title>Chitinophaga lutea sp.nov., isolate from arsenic contaminated soil.</title>
        <authorList>
            <person name="Zong Y."/>
        </authorList>
    </citation>
    <scope>NUCLEOTIDE SEQUENCE [LARGE SCALE GENOMIC DNA]</scope>
    <source>
        <strain evidence="3">YLT18</strain>
    </source>
</reference>
<keyword evidence="1" id="KW-0732">Signal</keyword>
<dbReference type="AlphaFoldDB" id="A0A3N4MQW1"/>
<proteinExistence type="predicted"/>
<evidence type="ECO:0000256" key="1">
    <source>
        <dbReference type="SAM" id="SignalP"/>
    </source>
</evidence>
<name>A0A3N4MQW1_9BACT</name>
<protein>
    <submittedName>
        <fullName evidence="2">Uncharacterized protein</fullName>
    </submittedName>
</protein>
<gene>
    <name evidence="2" type="ORF">EG028_07665</name>
</gene>
<dbReference type="PROSITE" id="PS51257">
    <property type="entry name" value="PROKAR_LIPOPROTEIN"/>
    <property type="match status" value="1"/>
</dbReference>